<proteinExistence type="predicted"/>
<dbReference type="STRING" id="880071.Fleli_2525"/>
<evidence type="ECO:0000313" key="2">
    <source>
        <dbReference type="EMBL" id="AFM04890.1"/>
    </source>
</evidence>
<feature type="domain" description="DUF306" evidence="1">
    <location>
        <begin position="86"/>
        <end position="163"/>
    </location>
</feature>
<protein>
    <submittedName>
        <fullName evidence="2">Heat shock protein</fullName>
    </submittedName>
</protein>
<dbReference type="RefSeq" id="WP_014798327.1">
    <property type="nucleotide sequence ID" value="NC_018018.1"/>
</dbReference>
<keyword evidence="3" id="KW-1185">Reference proteome</keyword>
<sequence precursor="true">MRTNSFFLSLLLIFSITILFSSCKSSKKTTTMTTNEKLARVWMLTEMDVKKEDSFSKEDFIKAKAELNLTKLSEITTDLEGKRLAQGSAFMGCNNIFFTISTNEKVNLSKNINFSQVGMTRKACQENMELEASFGKNLPNMITYELEGHFLTLSSEDGKRMKFVAQDWD</sequence>
<dbReference type="InterPro" id="IPR038670">
    <property type="entry name" value="HslJ-like_sf"/>
</dbReference>
<dbReference type="AlphaFoldDB" id="I4ALQ5"/>
<dbReference type="PANTHER" id="PTHR35535">
    <property type="entry name" value="HEAT SHOCK PROTEIN HSLJ"/>
    <property type="match status" value="1"/>
</dbReference>
<dbReference type="Gene3D" id="2.40.128.270">
    <property type="match status" value="1"/>
</dbReference>
<dbReference type="PANTHER" id="PTHR35535:SF1">
    <property type="entry name" value="HEAT SHOCK PROTEIN HSLJ"/>
    <property type="match status" value="1"/>
</dbReference>
<gene>
    <name evidence="2" type="ordered locus">Fleli_2525</name>
</gene>
<dbReference type="HOGENOM" id="CLU_139129_0_0_10"/>
<dbReference type="EMBL" id="CP003345">
    <property type="protein sequence ID" value="AFM04890.1"/>
    <property type="molecule type" value="Genomic_DNA"/>
</dbReference>
<dbReference type="InterPro" id="IPR053147">
    <property type="entry name" value="Hsp_HslJ-like"/>
</dbReference>
<dbReference type="KEGG" id="fli:Fleli_2525"/>
<dbReference type="InterPro" id="IPR005184">
    <property type="entry name" value="DUF306_Meta_HslJ"/>
</dbReference>
<evidence type="ECO:0000313" key="3">
    <source>
        <dbReference type="Proteomes" id="UP000006054"/>
    </source>
</evidence>
<accession>I4ALQ5</accession>
<dbReference type="PROSITE" id="PS51257">
    <property type="entry name" value="PROKAR_LIPOPROTEIN"/>
    <property type="match status" value="1"/>
</dbReference>
<dbReference type="PATRIC" id="fig|880071.3.peg.2515"/>
<organism evidence="2 3">
    <name type="scientific">Bernardetia litoralis (strain ATCC 23117 / DSM 6794 / NBRC 15988 / NCIMB 1366 / Fx l1 / Sio-4)</name>
    <name type="common">Flexibacter litoralis</name>
    <dbReference type="NCBI Taxonomy" id="880071"/>
    <lineage>
        <taxon>Bacteria</taxon>
        <taxon>Pseudomonadati</taxon>
        <taxon>Bacteroidota</taxon>
        <taxon>Cytophagia</taxon>
        <taxon>Cytophagales</taxon>
        <taxon>Bernardetiaceae</taxon>
        <taxon>Bernardetia</taxon>
    </lineage>
</organism>
<name>I4ALQ5_BERLS</name>
<keyword evidence="2" id="KW-0346">Stress response</keyword>
<reference evidence="3" key="1">
    <citation type="submission" date="2012-06" db="EMBL/GenBank/DDBJ databases">
        <title>The complete genome of Flexibacter litoralis DSM 6794.</title>
        <authorList>
            <person name="Lucas S."/>
            <person name="Copeland A."/>
            <person name="Lapidus A."/>
            <person name="Glavina del Rio T."/>
            <person name="Dalin E."/>
            <person name="Tice H."/>
            <person name="Bruce D."/>
            <person name="Goodwin L."/>
            <person name="Pitluck S."/>
            <person name="Peters L."/>
            <person name="Ovchinnikova G."/>
            <person name="Lu M."/>
            <person name="Kyrpides N."/>
            <person name="Mavromatis K."/>
            <person name="Ivanova N."/>
            <person name="Brettin T."/>
            <person name="Detter J.C."/>
            <person name="Han C."/>
            <person name="Larimer F."/>
            <person name="Land M."/>
            <person name="Hauser L."/>
            <person name="Markowitz V."/>
            <person name="Cheng J.-F."/>
            <person name="Hugenholtz P."/>
            <person name="Woyke T."/>
            <person name="Wu D."/>
            <person name="Spring S."/>
            <person name="Lang E."/>
            <person name="Kopitz M."/>
            <person name="Brambilla E."/>
            <person name="Klenk H.-P."/>
            <person name="Eisen J.A."/>
        </authorList>
    </citation>
    <scope>NUCLEOTIDE SEQUENCE [LARGE SCALE GENOMIC DNA]</scope>
    <source>
        <strain evidence="3">ATCC 23117 / DSM 6794 / NBRC 15988 / NCIMB 1366 / Sio-4</strain>
    </source>
</reference>
<evidence type="ECO:0000259" key="1">
    <source>
        <dbReference type="Pfam" id="PF03724"/>
    </source>
</evidence>
<dbReference type="Pfam" id="PF03724">
    <property type="entry name" value="META"/>
    <property type="match status" value="1"/>
</dbReference>
<dbReference type="eggNOG" id="COG3187">
    <property type="taxonomic scope" value="Bacteria"/>
</dbReference>
<dbReference type="Proteomes" id="UP000006054">
    <property type="component" value="Chromosome"/>
</dbReference>